<evidence type="ECO:0000256" key="7">
    <source>
        <dbReference type="ARBA" id="ARBA00022741"/>
    </source>
</evidence>
<evidence type="ECO:0000256" key="12">
    <source>
        <dbReference type="PROSITE-ProRule" id="PRU00169"/>
    </source>
</evidence>
<gene>
    <name evidence="15" type="ORF">IGS68_01230</name>
</gene>
<dbReference type="InterPro" id="IPR003018">
    <property type="entry name" value="GAF"/>
</dbReference>
<evidence type="ECO:0000256" key="8">
    <source>
        <dbReference type="ARBA" id="ARBA00022777"/>
    </source>
</evidence>
<dbReference type="InterPro" id="IPR001789">
    <property type="entry name" value="Sig_transdc_resp-reg_receiver"/>
</dbReference>
<dbReference type="PRINTS" id="PR01033">
    <property type="entry name" value="PHYTOCHROME"/>
</dbReference>
<dbReference type="PANTHER" id="PTHR41523:SF7">
    <property type="entry name" value="HISTIDINE KINASE"/>
    <property type="match status" value="1"/>
</dbReference>
<dbReference type="Pfam" id="PF00360">
    <property type="entry name" value="PHY"/>
    <property type="match status" value="1"/>
</dbReference>
<evidence type="ECO:0000256" key="10">
    <source>
        <dbReference type="ARBA" id="ARBA00022991"/>
    </source>
</evidence>
<feature type="domain" description="Response regulatory" evidence="14">
    <location>
        <begin position="752"/>
        <end position="863"/>
    </location>
</feature>
<dbReference type="InterPro" id="IPR043150">
    <property type="entry name" value="Phytochrome_PHY_sf"/>
</dbReference>
<feature type="domain" description="Phytochrome chromophore attachment site" evidence="13">
    <location>
        <begin position="151"/>
        <end position="309"/>
    </location>
</feature>
<evidence type="ECO:0000313" key="16">
    <source>
        <dbReference type="Proteomes" id="UP000595197"/>
    </source>
</evidence>
<protein>
    <recommendedName>
        <fullName evidence="2">histidine kinase</fullName>
        <ecNumber evidence="2">2.7.13.3</ecNumber>
    </recommendedName>
</protein>
<organism evidence="15 16">
    <name type="scientific">Skermanella cutis</name>
    <dbReference type="NCBI Taxonomy" id="2775420"/>
    <lineage>
        <taxon>Bacteria</taxon>
        <taxon>Pseudomonadati</taxon>
        <taxon>Pseudomonadota</taxon>
        <taxon>Alphaproteobacteria</taxon>
        <taxon>Rhodospirillales</taxon>
        <taxon>Azospirillaceae</taxon>
        <taxon>Skermanella</taxon>
    </lineage>
</organism>
<dbReference type="Gene3D" id="3.30.450.20">
    <property type="entry name" value="PAS domain"/>
    <property type="match status" value="1"/>
</dbReference>
<dbReference type="SMART" id="SM00448">
    <property type="entry name" value="REC"/>
    <property type="match status" value="1"/>
</dbReference>
<dbReference type="SMART" id="SM00065">
    <property type="entry name" value="GAF"/>
    <property type="match status" value="1"/>
</dbReference>
<evidence type="ECO:0000313" key="15">
    <source>
        <dbReference type="EMBL" id="QQP89931.1"/>
    </source>
</evidence>
<dbReference type="InterPro" id="IPR013515">
    <property type="entry name" value="Phytochrome_cen-reg"/>
</dbReference>
<evidence type="ECO:0000256" key="5">
    <source>
        <dbReference type="ARBA" id="ARBA00022606"/>
    </source>
</evidence>
<keyword evidence="4 12" id="KW-0597">Phosphoprotein</keyword>
<dbReference type="SUPFAM" id="SSF55785">
    <property type="entry name" value="PYP-like sensor domain (PAS domain)"/>
    <property type="match status" value="1"/>
</dbReference>
<keyword evidence="7" id="KW-0547">Nucleotide-binding</keyword>
<dbReference type="Gene3D" id="3.40.50.2300">
    <property type="match status" value="1"/>
</dbReference>
<feature type="modified residue" description="4-aspartylphosphate" evidence="12">
    <location>
        <position position="802"/>
    </location>
</feature>
<dbReference type="SMART" id="SM00911">
    <property type="entry name" value="HWE_HK"/>
    <property type="match status" value="1"/>
</dbReference>
<dbReference type="Pfam" id="PF01590">
    <property type="entry name" value="GAF"/>
    <property type="match status" value="1"/>
</dbReference>
<dbReference type="InterPro" id="IPR035965">
    <property type="entry name" value="PAS-like_dom_sf"/>
</dbReference>
<keyword evidence="6" id="KW-0808">Transferase</keyword>
<name>A0ABX7B6F9_9PROT</name>
<keyword evidence="8" id="KW-0418">Kinase</keyword>
<dbReference type="Gene3D" id="3.30.450.270">
    <property type="match status" value="1"/>
</dbReference>
<evidence type="ECO:0000259" key="14">
    <source>
        <dbReference type="PROSITE" id="PS50110"/>
    </source>
</evidence>
<dbReference type="InterPro" id="IPR016132">
    <property type="entry name" value="Phyto_chromo_attachment"/>
</dbReference>
<dbReference type="EC" id="2.7.13.3" evidence="2"/>
<evidence type="ECO:0000256" key="1">
    <source>
        <dbReference type="ARBA" id="ARBA00000085"/>
    </source>
</evidence>
<dbReference type="SUPFAM" id="SSF55781">
    <property type="entry name" value="GAF domain-like"/>
    <property type="match status" value="2"/>
</dbReference>
<evidence type="ECO:0000256" key="11">
    <source>
        <dbReference type="ARBA" id="ARBA00023170"/>
    </source>
</evidence>
<keyword evidence="3" id="KW-0600">Photoreceptor protein</keyword>
<dbReference type="Proteomes" id="UP000595197">
    <property type="component" value="Chromosome"/>
</dbReference>
<dbReference type="InterPro" id="IPR011102">
    <property type="entry name" value="Sig_transdc_His_kinase_HWE"/>
</dbReference>
<dbReference type="InterPro" id="IPR001294">
    <property type="entry name" value="Phytochrome"/>
</dbReference>
<dbReference type="RefSeq" id="WP_201076734.1">
    <property type="nucleotide sequence ID" value="NZ_CP067420.1"/>
</dbReference>
<evidence type="ECO:0000259" key="13">
    <source>
        <dbReference type="PROSITE" id="PS50046"/>
    </source>
</evidence>
<evidence type="ECO:0000256" key="9">
    <source>
        <dbReference type="ARBA" id="ARBA00022840"/>
    </source>
</evidence>
<dbReference type="InterPro" id="IPR036890">
    <property type="entry name" value="HATPase_C_sf"/>
</dbReference>
<keyword evidence="16" id="KW-1185">Reference proteome</keyword>
<evidence type="ECO:0000256" key="6">
    <source>
        <dbReference type="ARBA" id="ARBA00022679"/>
    </source>
</evidence>
<dbReference type="EMBL" id="CP067420">
    <property type="protein sequence ID" value="QQP89931.1"/>
    <property type="molecule type" value="Genomic_DNA"/>
</dbReference>
<evidence type="ECO:0000256" key="2">
    <source>
        <dbReference type="ARBA" id="ARBA00012438"/>
    </source>
</evidence>
<dbReference type="PROSITE" id="PS50046">
    <property type="entry name" value="PHYTOCHROME_2"/>
    <property type="match status" value="1"/>
</dbReference>
<evidence type="ECO:0000256" key="3">
    <source>
        <dbReference type="ARBA" id="ARBA00022543"/>
    </source>
</evidence>
<dbReference type="PANTHER" id="PTHR41523">
    <property type="entry name" value="TWO-COMPONENT SYSTEM SENSOR PROTEIN"/>
    <property type="match status" value="1"/>
</dbReference>
<keyword evidence="9" id="KW-0067">ATP-binding</keyword>
<keyword evidence="10" id="KW-0157">Chromophore</keyword>
<dbReference type="InterPro" id="IPR013654">
    <property type="entry name" value="PAS_2"/>
</dbReference>
<evidence type="ECO:0000256" key="4">
    <source>
        <dbReference type="ARBA" id="ARBA00022553"/>
    </source>
</evidence>
<dbReference type="Pfam" id="PF08446">
    <property type="entry name" value="PAS_2"/>
    <property type="match status" value="1"/>
</dbReference>
<dbReference type="PROSITE" id="PS50110">
    <property type="entry name" value="RESPONSE_REGULATORY"/>
    <property type="match status" value="1"/>
</dbReference>
<keyword evidence="5" id="KW-0716">Sensory transduction</keyword>
<accession>A0ABX7B6F9</accession>
<dbReference type="Gene3D" id="3.30.565.10">
    <property type="entry name" value="Histidine kinase-like ATPase, C-terminal domain"/>
    <property type="match status" value="1"/>
</dbReference>
<reference evidence="15" key="1">
    <citation type="submission" date="2021-02" db="EMBL/GenBank/DDBJ databases">
        <title>Skermanella TT6 skin isolate.</title>
        <authorList>
            <person name="Lee K."/>
            <person name="Ganzorig M."/>
        </authorList>
    </citation>
    <scope>NUCLEOTIDE SEQUENCE</scope>
    <source>
        <strain evidence="15">TT6</strain>
    </source>
</reference>
<dbReference type="Gene3D" id="3.30.450.40">
    <property type="match status" value="1"/>
</dbReference>
<dbReference type="InterPro" id="IPR029016">
    <property type="entry name" value="GAF-like_dom_sf"/>
</dbReference>
<sequence length="870" mass="94725">MIVSSPSFGAVDLTNCDREPIEIPGSIQPHGVLVVLHPETLCILQAAGPTETLLGSTPGELAGIPFGSLVNADAIGVIRDVVARANLIPRSKNLFSLELAAADRRFDASVHAGEAGLVVELEPVDGSSPLPPGGPLGLVQAMLGAVQGAATLRDFCRGAAEEVRRATGFARVMIYRFNQDGIGHVFAESRRDDIGSYLDLHYPASDIPAQARDLYRRNWLRLIPDARYRPAPLVPPVSPLTGRPVNLAHCALRSVSPLHLEYLANMNVRASMSLSILRGDRLWGLVACHHDEPRYLPHGTRAACELFAQMFSFQLDARLKAEMLEEAMRLHGVHDRLVGVISRDDDLAGGLMCHKPNLQDYVPCSGVALWLDGRFSSIGTTPDQATVKDLVDWLDRSSPDGVWETDRLSQVWPGGDGIREIAAGVLALSVSRSPRDYILWFRPEVVRTVTWAGNPNKPVEATSAGDRLSPRRSFEAWREEVRGRSHPWSEAEIAAARTLRTTLLEVVLRRVDQIAKERETARRSQELLLAELDHRVKNTLANIQALVQYSASGHRGSSTALEDFTASFGQRLRAMAYAHSLLTRSRWEGADLRSLLEEEMRAHQDPRAAGRLRLDGPAILLRPKAALALSMAVHELVTNAAKYGSLSTPSGTVTVRWALDGPAEARVFTLDWTERGGPAVTPPDRSGFGRIVIERSLAYEVDGTSRLDFEPEGVRCRIGIPEEHVIDVTPPPAPPEAGPCDPAPAASRRPRRVLLVEDSALVAMQVEHMLLAAGCEVVGPAARVAAALKLAREEPIDAAVVDIDLHGTPSWDVADVLAGRGIPFLLATGFSSDDALPERFRHVRRLFKPYSSGDFAEALDTLIGRAAYPA</sequence>
<proteinExistence type="predicted"/>
<dbReference type="InterPro" id="IPR011006">
    <property type="entry name" value="CheY-like_superfamily"/>
</dbReference>
<dbReference type="SUPFAM" id="SSF52172">
    <property type="entry name" value="CheY-like"/>
    <property type="match status" value="1"/>
</dbReference>
<comment type="catalytic activity">
    <reaction evidence="1">
        <text>ATP + protein L-histidine = ADP + protein N-phospho-L-histidine.</text>
        <dbReference type="EC" id="2.7.13.3"/>
    </reaction>
</comment>
<dbReference type="Pfam" id="PF07536">
    <property type="entry name" value="HWE_HK"/>
    <property type="match status" value="1"/>
</dbReference>
<keyword evidence="11" id="KW-0675">Receptor</keyword>